<dbReference type="EMBL" id="QCYY01004663">
    <property type="protein sequence ID" value="ROT60645.1"/>
    <property type="molecule type" value="Genomic_DNA"/>
</dbReference>
<reference evidence="3 4" key="1">
    <citation type="submission" date="2018-04" db="EMBL/GenBank/DDBJ databases">
        <authorList>
            <person name="Zhang X."/>
            <person name="Yuan J."/>
            <person name="Li F."/>
            <person name="Xiang J."/>
        </authorList>
    </citation>
    <scope>NUCLEOTIDE SEQUENCE [LARGE SCALE GENOMIC DNA]</scope>
    <source>
        <tissue evidence="3">Muscle</tissue>
    </source>
</reference>
<keyword evidence="2" id="KW-0812">Transmembrane</keyword>
<evidence type="ECO:0000256" key="1">
    <source>
        <dbReference type="SAM" id="MobiDB-lite"/>
    </source>
</evidence>
<keyword evidence="2" id="KW-0472">Membrane</keyword>
<feature type="transmembrane region" description="Helical" evidence="2">
    <location>
        <begin position="282"/>
        <end position="305"/>
    </location>
</feature>
<feature type="compositionally biased region" description="Pro residues" evidence="1">
    <location>
        <begin position="533"/>
        <end position="555"/>
    </location>
</feature>
<dbReference type="PRINTS" id="PR01217">
    <property type="entry name" value="PRICHEXTENSN"/>
</dbReference>
<dbReference type="Proteomes" id="UP000283509">
    <property type="component" value="Unassembled WGS sequence"/>
</dbReference>
<evidence type="ECO:0000313" key="4">
    <source>
        <dbReference type="Proteomes" id="UP000283509"/>
    </source>
</evidence>
<proteinExistence type="predicted"/>
<gene>
    <name evidence="3" type="ORF">C7M84_021822</name>
</gene>
<sequence length="555" mass="61344">MYPEEELWNNSWCSLAVVWTELPCSKLSLSAEFLYTEKQFITSRSRRHVASAREFTHSEPATTGFPLRRLISWYESLNVPLLFSSYANLPFLFLSLVRPFSPIPFLSSYFLIISPPFAFIWCSVPFPLFLSLNSPSSLLFLLSLSFLLLLFSFSRRPILLLPLLPPFFISSLPLLSHCFVPFLNPFFLPSISISLPSSTSWSRLFHFSSSSFFLLLLISLSLSPFSLVRPFSPIPFSSFFLLFLFLSPFLFLSLFSFSPILLLPLLFLHHPFPNLSSNFPFFPLYLPLSSISLPTSFVPSLFLFLCPSLLPSPFLTSSSLLFSFSFFLQLHPPSQFFCLLNTLSILLTPFPDLLSLSLHCLQLVNPTSPPAIPFLSHSSYVLLPSPSCCTPPDITLLHLSLFIHSQSFPFFPVPPAPISPPRPTPPAHLHAPPPYPTPSCPPWPPPFPGLAPPWPPPSLLAPSLPCLPLLPPDSPSPSCPPSPLHDPSPPPPLSSPPSRPPSPPPTPLPRSSLPPFHPSLSPPSLALPSSPLTLPPSPPLPFLPSPPPSLSPPPP</sequence>
<feature type="region of interest" description="Disordered" evidence="1">
    <location>
        <begin position="475"/>
        <end position="555"/>
    </location>
</feature>
<organism evidence="3 4">
    <name type="scientific">Penaeus vannamei</name>
    <name type="common">Whiteleg shrimp</name>
    <name type="synonym">Litopenaeus vannamei</name>
    <dbReference type="NCBI Taxonomy" id="6689"/>
    <lineage>
        <taxon>Eukaryota</taxon>
        <taxon>Metazoa</taxon>
        <taxon>Ecdysozoa</taxon>
        <taxon>Arthropoda</taxon>
        <taxon>Crustacea</taxon>
        <taxon>Multicrustacea</taxon>
        <taxon>Malacostraca</taxon>
        <taxon>Eumalacostraca</taxon>
        <taxon>Eucarida</taxon>
        <taxon>Decapoda</taxon>
        <taxon>Dendrobranchiata</taxon>
        <taxon>Penaeoidea</taxon>
        <taxon>Penaeidae</taxon>
        <taxon>Penaeus</taxon>
    </lineage>
</organism>
<dbReference type="AlphaFoldDB" id="A0A3R7Q9A1"/>
<name>A0A3R7Q9A1_PENVA</name>
<keyword evidence="4" id="KW-1185">Reference proteome</keyword>
<reference evidence="3 4" key="2">
    <citation type="submission" date="2019-01" db="EMBL/GenBank/DDBJ databases">
        <title>The decoding of complex shrimp genome reveals the adaptation for benthos swimmer, frequently molting mechanism and breeding impact on genome.</title>
        <authorList>
            <person name="Sun Y."/>
            <person name="Gao Y."/>
            <person name="Yu Y."/>
        </authorList>
    </citation>
    <scope>NUCLEOTIDE SEQUENCE [LARGE SCALE GENOMIC DNA]</scope>
    <source>
        <tissue evidence="3">Muscle</tissue>
    </source>
</reference>
<feature type="compositionally biased region" description="Pro residues" evidence="1">
    <location>
        <begin position="475"/>
        <end position="508"/>
    </location>
</feature>
<feature type="transmembrane region" description="Helical" evidence="2">
    <location>
        <begin position="239"/>
        <end position="262"/>
    </location>
</feature>
<evidence type="ECO:0000256" key="2">
    <source>
        <dbReference type="SAM" id="Phobius"/>
    </source>
</evidence>
<accession>A0A3R7Q9A1</accession>
<feature type="transmembrane region" description="Helical" evidence="2">
    <location>
        <begin position="312"/>
        <end position="330"/>
    </location>
</feature>
<feature type="transmembrane region" description="Helical" evidence="2">
    <location>
        <begin position="136"/>
        <end position="153"/>
    </location>
</feature>
<feature type="compositionally biased region" description="Low complexity" evidence="1">
    <location>
        <begin position="522"/>
        <end position="532"/>
    </location>
</feature>
<feature type="transmembrane region" description="Helical" evidence="2">
    <location>
        <begin position="204"/>
        <end position="227"/>
    </location>
</feature>
<protein>
    <submittedName>
        <fullName evidence="3">Uncharacterized protein</fullName>
    </submittedName>
</protein>
<keyword evidence="2" id="KW-1133">Transmembrane helix</keyword>
<feature type="transmembrane region" description="Helical" evidence="2">
    <location>
        <begin position="77"/>
        <end position="97"/>
    </location>
</feature>
<feature type="transmembrane region" description="Helical" evidence="2">
    <location>
        <begin position="160"/>
        <end position="184"/>
    </location>
</feature>
<comment type="caution">
    <text evidence="3">The sequence shown here is derived from an EMBL/GenBank/DDBJ whole genome shotgun (WGS) entry which is preliminary data.</text>
</comment>
<evidence type="ECO:0000313" key="3">
    <source>
        <dbReference type="EMBL" id="ROT60645.1"/>
    </source>
</evidence>
<feature type="transmembrane region" description="Helical" evidence="2">
    <location>
        <begin position="109"/>
        <end position="130"/>
    </location>
</feature>